<dbReference type="Proteomes" id="UP000198897">
    <property type="component" value="Unassembled WGS sequence"/>
</dbReference>
<dbReference type="SUPFAM" id="SSF53474">
    <property type="entry name" value="alpha/beta-Hydrolases"/>
    <property type="match status" value="1"/>
</dbReference>
<dbReference type="InterPro" id="IPR029058">
    <property type="entry name" value="AB_hydrolase_fold"/>
</dbReference>
<dbReference type="Pfam" id="PF20434">
    <property type="entry name" value="BD-FAE"/>
    <property type="match status" value="1"/>
</dbReference>
<evidence type="ECO:0000256" key="2">
    <source>
        <dbReference type="SAM" id="MobiDB-lite"/>
    </source>
</evidence>
<dbReference type="RefSeq" id="WP_089751662.1">
    <property type="nucleotide sequence ID" value="NZ_FOOG01000011.1"/>
</dbReference>
<proteinExistence type="predicted"/>
<evidence type="ECO:0000313" key="4">
    <source>
        <dbReference type="EMBL" id="SFF86854.1"/>
    </source>
</evidence>
<keyword evidence="5" id="KW-1185">Reference proteome</keyword>
<dbReference type="PANTHER" id="PTHR48081">
    <property type="entry name" value="AB HYDROLASE SUPERFAMILY PROTEIN C4A8.06C"/>
    <property type="match status" value="1"/>
</dbReference>
<evidence type="ECO:0000256" key="1">
    <source>
        <dbReference type="ARBA" id="ARBA00022801"/>
    </source>
</evidence>
<accession>A0A1I2M5S9</accession>
<dbReference type="EMBL" id="FOOG01000011">
    <property type="protein sequence ID" value="SFF86854.1"/>
    <property type="molecule type" value="Genomic_DNA"/>
</dbReference>
<evidence type="ECO:0000259" key="3">
    <source>
        <dbReference type="Pfam" id="PF20434"/>
    </source>
</evidence>
<dbReference type="GO" id="GO:0016787">
    <property type="term" value="F:hydrolase activity"/>
    <property type="evidence" value="ECO:0007669"/>
    <property type="project" value="UniProtKB-KW"/>
</dbReference>
<sequence length="267" mass="29475">MERLFYGTNENQFGDLRLPEGDGPHPVAVVIHGGFWKEHFGLEIMNDVAESLTSQGFATWNIEYRRVGQEGGAWPGTLKDAAEACDYLTQLSDSYSLDLSKVVTIGHSAGGHLALWIAGRHRLSADSELVTNASPLPIAAAVSLAGVNDLHKMYEVHQKRDSTLSLQPTNPTSELLGGSPDEYPTRFKEASPLELLPLNVPQVIVHGSLDINVPVGISDHYYQMAENLGDFIKYVELPEDEHFMLTNVSSPAWETILEEMDLLKKHL</sequence>
<feature type="region of interest" description="Disordered" evidence="2">
    <location>
        <begin position="161"/>
        <end position="180"/>
    </location>
</feature>
<dbReference type="InterPro" id="IPR049492">
    <property type="entry name" value="BD-FAE-like_dom"/>
</dbReference>
<dbReference type="OrthoDB" id="179999at2"/>
<dbReference type="InterPro" id="IPR050300">
    <property type="entry name" value="GDXG_lipolytic_enzyme"/>
</dbReference>
<gene>
    <name evidence="4" type="ORF">SAMN05216353_11184</name>
</gene>
<feature type="domain" description="BD-FAE-like" evidence="3">
    <location>
        <begin position="16"/>
        <end position="220"/>
    </location>
</feature>
<dbReference type="Gene3D" id="3.40.50.1820">
    <property type="entry name" value="alpha/beta hydrolase"/>
    <property type="match status" value="1"/>
</dbReference>
<feature type="compositionally biased region" description="Polar residues" evidence="2">
    <location>
        <begin position="163"/>
        <end position="173"/>
    </location>
</feature>
<protein>
    <submittedName>
        <fullName evidence="4">Acetyl esterase/lipase</fullName>
    </submittedName>
</protein>
<organism evidence="4 5">
    <name type="scientific">Halobacillus alkaliphilus</name>
    <dbReference type="NCBI Taxonomy" id="396056"/>
    <lineage>
        <taxon>Bacteria</taxon>
        <taxon>Bacillati</taxon>
        <taxon>Bacillota</taxon>
        <taxon>Bacilli</taxon>
        <taxon>Bacillales</taxon>
        <taxon>Bacillaceae</taxon>
        <taxon>Halobacillus</taxon>
    </lineage>
</organism>
<keyword evidence="1" id="KW-0378">Hydrolase</keyword>
<reference evidence="5" key="1">
    <citation type="submission" date="2016-10" db="EMBL/GenBank/DDBJ databases">
        <authorList>
            <person name="Varghese N."/>
            <person name="Submissions S."/>
        </authorList>
    </citation>
    <scope>NUCLEOTIDE SEQUENCE [LARGE SCALE GENOMIC DNA]</scope>
    <source>
        <strain evidence="5">FP5</strain>
    </source>
</reference>
<dbReference type="AlphaFoldDB" id="A0A1I2M5S9"/>
<evidence type="ECO:0000313" key="5">
    <source>
        <dbReference type="Proteomes" id="UP000198897"/>
    </source>
</evidence>
<name>A0A1I2M5S9_9BACI</name>